<name>A0ABS9ES68_9BACT</name>
<dbReference type="HAMAP" id="MF_00542">
    <property type="entry name" value="Butyrate_kinase"/>
    <property type="match status" value="1"/>
</dbReference>
<dbReference type="EC" id="2.7.2.7" evidence="9"/>
<dbReference type="PRINTS" id="PR00471">
    <property type="entry name" value="ACETATEKNASE"/>
</dbReference>
<reference evidence="11 12" key="1">
    <citation type="submission" date="2022-01" db="EMBL/GenBank/DDBJ databases">
        <title>Dethiosulfovibrio faecalis sp. nov., a novel proteolytic, non-sulfur-reducing bacterium isolated from a marine aquaculture solid waste bioreactor.</title>
        <authorList>
            <person name="Grabowski S."/>
            <person name="Apolinario E."/>
            <person name="Schneider N."/>
            <person name="Marshall C.W."/>
            <person name="Sowers K.R."/>
        </authorList>
    </citation>
    <scope>NUCLEOTIDE SEQUENCE [LARGE SCALE GENOMIC DNA]</scope>
    <source>
        <strain evidence="11 12">DSM 12537</strain>
    </source>
</reference>
<dbReference type="Gene3D" id="3.30.420.40">
    <property type="match status" value="2"/>
</dbReference>
<dbReference type="NCBIfam" id="NF002834">
    <property type="entry name" value="PRK03011.1-5"/>
    <property type="match status" value="1"/>
</dbReference>
<dbReference type="NCBIfam" id="TIGR02707">
    <property type="entry name" value="butyr_kinase"/>
    <property type="match status" value="1"/>
</dbReference>
<protein>
    <recommendedName>
        <fullName evidence="9">Probable butyrate kinase</fullName>
        <shortName evidence="9">BK</shortName>
        <ecNumber evidence="9">2.7.2.7</ecNumber>
    </recommendedName>
    <alternativeName>
        <fullName evidence="9">Branched-chain carboxylic acid kinase</fullName>
    </alternativeName>
</protein>
<dbReference type="EMBL" id="JAKGUD010000009">
    <property type="protein sequence ID" value="MCF4142997.1"/>
    <property type="molecule type" value="Genomic_DNA"/>
</dbReference>
<comment type="catalytic activity">
    <reaction evidence="8 9">
        <text>butanoate + ATP = butanoyl phosphate + ADP</text>
        <dbReference type="Rhea" id="RHEA:13585"/>
        <dbReference type="ChEBI" id="CHEBI:17968"/>
        <dbReference type="ChEBI" id="CHEBI:30616"/>
        <dbReference type="ChEBI" id="CHEBI:58079"/>
        <dbReference type="ChEBI" id="CHEBI:456216"/>
        <dbReference type="EC" id="2.7.2.7"/>
    </reaction>
</comment>
<keyword evidence="7 9" id="KW-0067">ATP-binding</keyword>
<dbReference type="Pfam" id="PF00871">
    <property type="entry name" value="Acetate_kinase"/>
    <property type="match status" value="1"/>
</dbReference>
<evidence type="ECO:0000256" key="1">
    <source>
        <dbReference type="ARBA" id="ARBA00004496"/>
    </source>
</evidence>
<dbReference type="Proteomes" id="UP001200430">
    <property type="component" value="Unassembled WGS sequence"/>
</dbReference>
<keyword evidence="4 9" id="KW-0808">Transferase</keyword>
<dbReference type="SUPFAM" id="SSF53067">
    <property type="entry name" value="Actin-like ATPase domain"/>
    <property type="match status" value="2"/>
</dbReference>
<evidence type="ECO:0000256" key="3">
    <source>
        <dbReference type="ARBA" id="ARBA00022490"/>
    </source>
</evidence>
<sequence length="357" mass="38661">MRLLAINPGSTSTKIALFEDGTQLWDDTQRYDSDVIGRFPSVEAQEDFRLDEIKKALKDKGAELSDLDGVVGRGGLLRPIPGGTYRVNEAMMEDMKEARYGSHASNLGAALARRLAEEAGCPENSFIVDPVVVDELVDEARLSGLPEIERRSIFHALNQKAIARTAADEMGKAYEDCSFVVAHMGGGISVGAHRGGRVIDVNNALDGDGPFSPERAGTLPTGGLVKLCFGGTVTEKELRKKLSGKGGLVAHLGTNDLREVQRRMEDGDEKADLVFRTMAYQVAKEIGSRAASLEGEVDAILLTGGLAYSDVFVDEIRRRVAFIAPVKVYPGEDELKALADGAYRVMSGKESPRVYER</sequence>
<dbReference type="PANTHER" id="PTHR21060:SF3">
    <property type="entry name" value="BUTYRATE KINASE 2-RELATED"/>
    <property type="match status" value="1"/>
</dbReference>
<dbReference type="GO" id="GO:0047761">
    <property type="term" value="F:butyrate kinase activity"/>
    <property type="evidence" value="ECO:0007669"/>
    <property type="project" value="UniProtKB-EC"/>
</dbReference>
<dbReference type="RefSeq" id="WP_236099710.1">
    <property type="nucleotide sequence ID" value="NZ_JAKGUD010000009.1"/>
</dbReference>
<accession>A0ABS9ES68</accession>
<evidence type="ECO:0000256" key="5">
    <source>
        <dbReference type="ARBA" id="ARBA00022741"/>
    </source>
</evidence>
<evidence type="ECO:0000256" key="7">
    <source>
        <dbReference type="ARBA" id="ARBA00022840"/>
    </source>
</evidence>
<dbReference type="PROSITE" id="PS01076">
    <property type="entry name" value="ACETATE_KINASE_2"/>
    <property type="match status" value="1"/>
</dbReference>
<dbReference type="PANTHER" id="PTHR21060">
    <property type="entry name" value="ACETATE KINASE"/>
    <property type="match status" value="1"/>
</dbReference>
<dbReference type="PROSITE" id="PS01075">
    <property type="entry name" value="ACETATE_KINASE_1"/>
    <property type="match status" value="1"/>
</dbReference>
<evidence type="ECO:0000256" key="2">
    <source>
        <dbReference type="ARBA" id="ARBA00008748"/>
    </source>
</evidence>
<keyword evidence="6 9" id="KW-0418">Kinase</keyword>
<keyword evidence="12" id="KW-1185">Reference proteome</keyword>
<evidence type="ECO:0000313" key="11">
    <source>
        <dbReference type="EMBL" id="MCF4142997.1"/>
    </source>
</evidence>
<evidence type="ECO:0000256" key="10">
    <source>
        <dbReference type="RuleBase" id="RU003835"/>
    </source>
</evidence>
<comment type="subcellular location">
    <subcellularLocation>
        <location evidence="1 9">Cytoplasm</location>
    </subcellularLocation>
</comment>
<keyword evidence="5 9" id="KW-0547">Nucleotide-binding</keyword>
<evidence type="ECO:0000256" key="8">
    <source>
        <dbReference type="ARBA" id="ARBA00048596"/>
    </source>
</evidence>
<evidence type="ECO:0000313" key="12">
    <source>
        <dbReference type="Proteomes" id="UP001200430"/>
    </source>
</evidence>
<comment type="similarity">
    <text evidence="2 9 10">Belongs to the acetokinase family.</text>
</comment>
<comment type="caution">
    <text evidence="11">The sequence shown here is derived from an EMBL/GenBank/DDBJ whole genome shotgun (WGS) entry which is preliminary data.</text>
</comment>
<evidence type="ECO:0000256" key="4">
    <source>
        <dbReference type="ARBA" id="ARBA00022679"/>
    </source>
</evidence>
<dbReference type="InterPro" id="IPR000890">
    <property type="entry name" value="Aliphatic_acid_kin_short-chain"/>
</dbReference>
<organism evidence="11 12">
    <name type="scientific">Dethiosulfovibrio marinus</name>
    <dbReference type="NCBI Taxonomy" id="133532"/>
    <lineage>
        <taxon>Bacteria</taxon>
        <taxon>Thermotogati</taxon>
        <taxon>Synergistota</taxon>
        <taxon>Synergistia</taxon>
        <taxon>Synergistales</taxon>
        <taxon>Dethiosulfovibrionaceae</taxon>
        <taxon>Dethiosulfovibrio</taxon>
    </lineage>
</organism>
<dbReference type="InterPro" id="IPR043129">
    <property type="entry name" value="ATPase_NBD"/>
</dbReference>
<dbReference type="PIRSF" id="PIRSF036458">
    <property type="entry name" value="Butyrate_kin"/>
    <property type="match status" value="1"/>
</dbReference>
<evidence type="ECO:0000256" key="9">
    <source>
        <dbReference type="HAMAP-Rule" id="MF_00542"/>
    </source>
</evidence>
<dbReference type="InterPro" id="IPR011245">
    <property type="entry name" value="Butyrate_kin"/>
</dbReference>
<dbReference type="InterPro" id="IPR023865">
    <property type="entry name" value="Aliphatic_acid_kinase_CS"/>
</dbReference>
<proteinExistence type="inferred from homology"/>
<gene>
    <name evidence="9 11" type="primary">buk</name>
    <name evidence="11" type="ORF">L2W38_09200</name>
</gene>
<evidence type="ECO:0000256" key="6">
    <source>
        <dbReference type="ARBA" id="ARBA00022777"/>
    </source>
</evidence>
<keyword evidence="3 9" id="KW-0963">Cytoplasm</keyword>
<dbReference type="CDD" id="cd24011">
    <property type="entry name" value="ASKHA_NBD_BK"/>
    <property type="match status" value="1"/>
</dbReference>